<proteinExistence type="predicted"/>
<keyword evidence="3" id="KW-1185">Reference proteome</keyword>
<dbReference type="Proteomes" id="UP001596383">
    <property type="component" value="Unassembled WGS sequence"/>
</dbReference>
<dbReference type="InterPro" id="IPR011047">
    <property type="entry name" value="Quinoprotein_ADH-like_sf"/>
</dbReference>
<gene>
    <name evidence="2" type="ORF">ACFQE6_34140</name>
</gene>
<dbReference type="SMART" id="SM00564">
    <property type="entry name" value="PQQ"/>
    <property type="match status" value="1"/>
</dbReference>
<sequence>MAAGTTLAAGGLFGSMAVAQEGDNGEEGEGNSEERSTEGGADFTRSDGVTWRYDDPHDMRSATVKSDQLYTSEDGTVYALDAEDGSIEWERNELTVERQFAGEAEVTTHGLMIGDTDDQQVYIFGTGSQPEVASLEPATGETELVVRPMEGIAGIITESGYIGVEPPHDSTYLYNVSA</sequence>
<comment type="caution">
    <text evidence="2">The sequence shown here is derived from an EMBL/GenBank/DDBJ whole genome shotgun (WGS) entry which is preliminary data.</text>
</comment>
<reference evidence="2 3" key="1">
    <citation type="journal article" date="2019" name="Int. J. Syst. Evol. Microbiol.">
        <title>The Global Catalogue of Microorganisms (GCM) 10K type strain sequencing project: providing services to taxonomists for standard genome sequencing and annotation.</title>
        <authorList>
            <consortium name="The Broad Institute Genomics Platform"/>
            <consortium name="The Broad Institute Genome Sequencing Center for Infectious Disease"/>
            <person name="Wu L."/>
            <person name="Ma J."/>
        </authorList>
    </citation>
    <scope>NUCLEOTIDE SEQUENCE [LARGE SCALE GENOMIC DNA]</scope>
    <source>
        <strain evidence="2 3">LMG 29247</strain>
    </source>
</reference>
<feature type="compositionally biased region" description="Low complexity" evidence="1">
    <location>
        <begin position="1"/>
        <end position="10"/>
    </location>
</feature>
<dbReference type="EMBL" id="JBHSWV010000841">
    <property type="protein sequence ID" value="MFC6769908.1"/>
    <property type="molecule type" value="Genomic_DNA"/>
</dbReference>
<dbReference type="Gene3D" id="2.130.10.10">
    <property type="entry name" value="YVTN repeat-like/Quinoprotein amine dehydrogenase"/>
    <property type="match status" value="1"/>
</dbReference>
<feature type="region of interest" description="Disordered" evidence="1">
    <location>
        <begin position="1"/>
        <end position="57"/>
    </location>
</feature>
<dbReference type="AlphaFoldDB" id="A0ABD5T321"/>
<organism evidence="2 3">
    <name type="scientific">Natrinema soli</name>
    <dbReference type="NCBI Taxonomy" id="1930624"/>
    <lineage>
        <taxon>Archaea</taxon>
        <taxon>Methanobacteriati</taxon>
        <taxon>Methanobacteriota</taxon>
        <taxon>Stenosarchaea group</taxon>
        <taxon>Halobacteria</taxon>
        <taxon>Halobacteriales</taxon>
        <taxon>Natrialbaceae</taxon>
        <taxon>Natrinema</taxon>
    </lineage>
</organism>
<evidence type="ECO:0000313" key="3">
    <source>
        <dbReference type="Proteomes" id="UP001596383"/>
    </source>
</evidence>
<dbReference type="SUPFAM" id="SSF50998">
    <property type="entry name" value="Quinoprotein alcohol dehydrogenase-like"/>
    <property type="match status" value="1"/>
</dbReference>
<accession>A0ABD5T321</accession>
<evidence type="ECO:0000313" key="2">
    <source>
        <dbReference type="EMBL" id="MFC6769908.1"/>
    </source>
</evidence>
<dbReference type="InterPro" id="IPR018391">
    <property type="entry name" value="PQQ_b-propeller_rpt"/>
</dbReference>
<feature type="non-terminal residue" evidence="2">
    <location>
        <position position="178"/>
    </location>
</feature>
<evidence type="ECO:0000256" key="1">
    <source>
        <dbReference type="SAM" id="MobiDB-lite"/>
    </source>
</evidence>
<name>A0ABD5T321_9EURY</name>
<protein>
    <submittedName>
        <fullName evidence="2">PQQ-binding-like beta-propeller repeat protein</fullName>
    </submittedName>
</protein>
<dbReference type="InterPro" id="IPR015943">
    <property type="entry name" value="WD40/YVTN_repeat-like_dom_sf"/>
</dbReference>